<keyword evidence="4" id="KW-0597">Phosphoprotein</keyword>
<keyword evidence="15" id="KW-1185">Reference proteome</keyword>
<dbReference type="Pfam" id="PF00512">
    <property type="entry name" value="HisKA"/>
    <property type="match status" value="1"/>
</dbReference>
<gene>
    <name evidence="14" type="ORF">KK488_16755</name>
</gene>
<dbReference type="InterPro" id="IPR003661">
    <property type="entry name" value="HisK_dim/P_dom"/>
</dbReference>
<dbReference type="InterPro" id="IPR036890">
    <property type="entry name" value="HATPase_C_sf"/>
</dbReference>
<dbReference type="Pfam" id="PF02518">
    <property type="entry name" value="HATPase_c"/>
    <property type="match status" value="1"/>
</dbReference>
<dbReference type="AlphaFoldDB" id="A0A9X1ISR1"/>
<dbReference type="SUPFAM" id="SSF47384">
    <property type="entry name" value="Homodimeric domain of signal transducing histidine kinase"/>
    <property type="match status" value="1"/>
</dbReference>
<evidence type="ECO:0000256" key="10">
    <source>
        <dbReference type="ARBA" id="ARBA00023136"/>
    </source>
</evidence>
<feature type="transmembrane region" description="Helical" evidence="11">
    <location>
        <begin position="12"/>
        <end position="35"/>
    </location>
</feature>
<evidence type="ECO:0000256" key="9">
    <source>
        <dbReference type="ARBA" id="ARBA00023012"/>
    </source>
</evidence>
<evidence type="ECO:0000256" key="3">
    <source>
        <dbReference type="ARBA" id="ARBA00012438"/>
    </source>
</evidence>
<keyword evidence="10 11" id="KW-0472">Membrane</keyword>
<evidence type="ECO:0000313" key="15">
    <source>
        <dbReference type="Proteomes" id="UP001138757"/>
    </source>
</evidence>
<dbReference type="CDD" id="cd06225">
    <property type="entry name" value="HAMP"/>
    <property type="match status" value="1"/>
</dbReference>
<dbReference type="SMART" id="SM00304">
    <property type="entry name" value="HAMP"/>
    <property type="match status" value="1"/>
</dbReference>
<dbReference type="GO" id="GO:0005886">
    <property type="term" value="C:plasma membrane"/>
    <property type="evidence" value="ECO:0007669"/>
    <property type="project" value="TreeGrafter"/>
</dbReference>
<dbReference type="InterPro" id="IPR005467">
    <property type="entry name" value="His_kinase_dom"/>
</dbReference>
<proteinExistence type="predicted"/>
<dbReference type="PROSITE" id="PS50109">
    <property type="entry name" value="HIS_KIN"/>
    <property type="match status" value="1"/>
</dbReference>
<sequence length="449" mass="49046">MIGRPKSLQGLTVLFLSLLLAVTILAGLGTFFVTLSTIDALVDQRIESESHALAPPGVPVTRPVLERRIEDLGNRRDTGDLGLLLTNRQGDHLAGNVALARNLPLGFSSLDRRDQIEGLTSGRAFVRDIGNDMHLAVFAETEPIDHYFAARLHIYMIAFGAIVVVILAGLLQFRRLIGQRIVEMRQTVDSIIEGDLTQRVPLSGDGGEFDQQAAAFNRMLDWICHLLAEMRNVSNNISHELRTPLAKLRNELALLEQQANALPIREQLIEATKQADDLLGMFRAMLRIAEIESGSRRAAFQPVHLGALVMEVADMMQPVAEDAGKRLGVGRCDDAWLTGDHRLLSQMLLNLVENGLRHTPLGTGVAMSVNALSGRSILIVQDDGPGIPADQRALVMRPFGRLDRSQTARGHGLGLPLVDAIVRLHGGTLTLDDARPGLKVTIDLPRSHS</sequence>
<feature type="domain" description="Histidine kinase" evidence="12">
    <location>
        <begin position="236"/>
        <end position="448"/>
    </location>
</feature>
<dbReference type="Gene3D" id="6.10.340.10">
    <property type="match status" value="1"/>
</dbReference>
<dbReference type="EMBL" id="JAHGAW010000011">
    <property type="protein sequence ID" value="MBT2188607.1"/>
    <property type="molecule type" value="Genomic_DNA"/>
</dbReference>
<dbReference type="PROSITE" id="PS50885">
    <property type="entry name" value="HAMP"/>
    <property type="match status" value="1"/>
</dbReference>
<evidence type="ECO:0000256" key="1">
    <source>
        <dbReference type="ARBA" id="ARBA00000085"/>
    </source>
</evidence>
<evidence type="ECO:0000256" key="11">
    <source>
        <dbReference type="SAM" id="Phobius"/>
    </source>
</evidence>
<keyword evidence="6 11" id="KW-0812">Transmembrane</keyword>
<dbReference type="CDD" id="cd00082">
    <property type="entry name" value="HisKA"/>
    <property type="match status" value="1"/>
</dbReference>
<dbReference type="InterPro" id="IPR050428">
    <property type="entry name" value="TCS_sensor_his_kinase"/>
</dbReference>
<dbReference type="InterPro" id="IPR036097">
    <property type="entry name" value="HisK_dim/P_sf"/>
</dbReference>
<evidence type="ECO:0000256" key="4">
    <source>
        <dbReference type="ARBA" id="ARBA00022553"/>
    </source>
</evidence>
<evidence type="ECO:0000259" key="12">
    <source>
        <dbReference type="PROSITE" id="PS50109"/>
    </source>
</evidence>
<evidence type="ECO:0000256" key="7">
    <source>
        <dbReference type="ARBA" id="ARBA00022777"/>
    </source>
</evidence>
<keyword evidence="5" id="KW-0808">Transferase</keyword>
<dbReference type="Proteomes" id="UP001138757">
    <property type="component" value="Unassembled WGS sequence"/>
</dbReference>
<dbReference type="SUPFAM" id="SSF55874">
    <property type="entry name" value="ATPase domain of HSP90 chaperone/DNA topoisomerase II/histidine kinase"/>
    <property type="match status" value="1"/>
</dbReference>
<dbReference type="Gene3D" id="3.30.565.10">
    <property type="entry name" value="Histidine kinase-like ATPase, C-terminal domain"/>
    <property type="match status" value="1"/>
</dbReference>
<dbReference type="PANTHER" id="PTHR45436:SF8">
    <property type="entry name" value="HISTIDINE KINASE"/>
    <property type="match status" value="1"/>
</dbReference>
<dbReference type="GO" id="GO:0000155">
    <property type="term" value="F:phosphorelay sensor kinase activity"/>
    <property type="evidence" value="ECO:0007669"/>
    <property type="project" value="InterPro"/>
</dbReference>
<evidence type="ECO:0000313" key="14">
    <source>
        <dbReference type="EMBL" id="MBT2188607.1"/>
    </source>
</evidence>
<dbReference type="Gene3D" id="1.10.287.130">
    <property type="match status" value="1"/>
</dbReference>
<dbReference type="PANTHER" id="PTHR45436">
    <property type="entry name" value="SENSOR HISTIDINE KINASE YKOH"/>
    <property type="match status" value="1"/>
</dbReference>
<feature type="transmembrane region" description="Helical" evidence="11">
    <location>
        <begin position="152"/>
        <end position="171"/>
    </location>
</feature>
<evidence type="ECO:0000256" key="6">
    <source>
        <dbReference type="ARBA" id="ARBA00022692"/>
    </source>
</evidence>
<dbReference type="CDD" id="cd00075">
    <property type="entry name" value="HATPase"/>
    <property type="match status" value="1"/>
</dbReference>
<dbReference type="PRINTS" id="PR00344">
    <property type="entry name" value="BCTRLSENSOR"/>
</dbReference>
<evidence type="ECO:0000256" key="8">
    <source>
        <dbReference type="ARBA" id="ARBA00022989"/>
    </source>
</evidence>
<comment type="catalytic activity">
    <reaction evidence="1">
        <text>ATP + protein L-histidine = ADP + protein N-phospho-L-histidine.</text>
        <dbReference type="EC" id="2.7.13.3"/>
    </reaction>
</comment>
<dbReference type="SUPFAM" id="SSF158472">
    <property type="entry name" value="HAMP domain-like"/>
    <property type="match status" value="1"/>
</dbReference>
<keyword evidence="9" id="KW-0902">Two-component regulatory system</keyword>
<dbReference type="SMART" id="SM00388">
    <property type="entry name" value="HisKA"/>
    <property type="match status" value="1"/>
</dbReference>
<name>A0A9X1ISR1_9SPHN</name>
<dbReference type="SMART" id="SM00387">
    <property type="entry name" value="HATPase_c"/>
    <property type="match status" value="1"/>
</dbReference>
<dbReference type="Pfam" id="PF00672">
    <property type="entry name" value="HAMP"/>
    <property type="match status" value="1"/>
</dbReference>
<protein>
    <recommendedName>
        <fullName evidence="3">histidine kinase</fullName>
        <ecNumber evidence="3">2.7.13.3</ecNumber>
    </recommendedName>
</protein>
<evidence type="ECO:0000259" key="13">
    <source>
        <dbReference type="PROSITE" id="PS50885"/>
    </source>
</evidence>
<dbReference type="InterPro" id="IPR003660">
    <property type="entry name" value="HAMP_dom"/>
</dbReference>
<dbReference type="EC" id="2.7.13.3" evidence="3"/>
<keyword evidence="7 14" id="KW-0418">Kinase</keyword>
<comment type="caution">
    <text evidence="14">The sequence shown here is derived from an EMBL/GenBank/DDBJ whole genome shotgun (WGS) entry which is preliminary data.</text>
</comment>
<evidence type="ECO:0000256" key="2">
    <source>
        <dbReference type="ARBA" id="ARBA00004370"/>
    </source>
</evidence>
<dbReference type="InterPro" id="IPR003594">
    <property type="entry name" value="HATPase_dom"/>
</dbReference>
<reference evidence="14" key="1">
    <citation type="submission" date="2021-05" db="EMBL/GenBank/DDBJ databases">
        <title>Genome of Sphingobium sp. strain.</title>
        <authorList>
            <person name="Fan R."/>
        </authorList>
    </citation>
    <scope>NUCLEOTIDE SEQUENCE</scope>
    <source>
        <strain evidence="14">H33</strain>
    </source>
</reference>
<keyword evidence="8 11" id="KW-1133">Transmembrane helix</keyword>
<evidence type="ECO:0000256" key="5">
    <source>
        <dbReference type="ARBA" id="ARBA00022679"/>
    </source>
</evidence>
<dbReference type="InterPro" id="IPR004358">
    <property type="entry name" value="Sig_transdc_His_kin-like_C"/>
</dbReference>
<organism evidence="14 15">
    <name type="scientific">Sphingobium nicotianae</name>
    <dbReference type="NCBI Taxonomy" id="2782607"/>
    <lineage>
        <taxon>Bacteria</taxon>
        <taxon>Pseudomonadati</taxon>
        <taxon>Pseudomonadota</taxon>
        <taxon>Alphaproteobacteria</taxon>
        <taxon>Sphingomonadales</taxon>
        <taxon>Sphingomonadaceae</taxon>
        <taxon>Sphingobium</taxon>
    </lineage>
</organism>
<feature type="domain" description="HAMP" evidence="13">
    <location>
        <begin position="175"/>
        <end position="228"/>
    </location>
</feature>
<accession>A0A9X1ISR1</accession>
<comment type="subcellular location">
    <subcellularLocation>
        <location evidence="2">Membrane</location>
    </subcellularLocation>
</comment>